<sequence>MNDEDSDLTPREGQEYGAQYSCGVCDAQPAPFGIGTLYRVREEPSHWWMGLLEDANAHYLCNDCKDQGYDVRPLMEAPTT</sequence>
<protein>
    <recommendedName>
        <fullName evidence="3">Small CPxCG-related zinc finger protein</fullName>
    </recommendedName>
</protein>
<evidence type="ECO:0000313" key="2">
    <source>
        <dbReference type="Proteomes" id="UP001056201"/>
    </source>
</evidence>
<evidence type="ECO:0000313" key="1">
    <source>
        <dbReference type="EMBL" id="URI07908.1"/>
    </source>
</evidence>
<dbReference type="EMBL" id="CP097635">
    <property type="protein sequence ID" value="URI07908.1"/>
    <property type="molecule type" value="Genomic_DNA"/>
</dbReference>
<gene>
    <name evidence="1" type="ORF">MW290_04805</name>
</gene>
<keyword evidence="2" id="KW-1185">Reference proteome</keyword>
<evidence type="ECO:0008006" key="3">
    <source>
        <dbReference type="Google" id="ProtNLM"/>
    </source>
</evidence>
<dbReference type="RefSeq" id="WP_250196130.1">
    <property type="nucleotide sequence ID" value="NZ_CP097635.1"/>
</dbReference>
<organism evidence="1 2">
    <name type="scientific">Aquincola tertiaricarbonis</name>
    <dbReference type="NCBI Taxonomy" id="391953"/>
    <lineage>
        <taxon>Bacteria</taxon>
        <taxon>Pseudomonadati</taxon>
        <taxon>Pseudomonadota</taxon>
        <taxon>Betaproteobacteria</taxon>
        <taxon>Burkholderiales</taxon>
        <taxon>Sphaerotilaceae</taxon>
        <taxon>Aquincola</taxon>
    </lineage>
</organism>
<proteinExistence type="predicted"/>
<name>A0ABY4S867_AQUTE</name>
<dbReference type="Proteomes" id="UP001056201">
    <property type="component" value="Chromosome 1"/>
</dbReference>
<reference evidence="1" key="1">
    <citation type="submission" date="2022-05" db="EMBL/GenBank/DDBJ databases">
        <title>An RpoN-dependent PEP-CTERM gene is involved in floc formation of an Aquincola tertiaricarbonis strain.</title>
        <authorList>
            <person name="Qiu D."/>
            <person name="Xia M."/>
        </authorList>
    </citation>
    <scope>NUCLEOTIDE SEQUENCE</scope>
    <source>
        <strain evidence="1">RN12</strain>
    </source>
</reference>
<accession>A0ABY4S867</accession>